<feature type="region of interest" description="Disordered" evidence="1">
    <location>
        <begin position="1"/>
        <end position="38"/>
    </location>
</feature>
<organism evidence="3 4">
    <name type="scientific">Acer yangbiense</name>
    <dbReference type="NCBI Taxonomy" id="1000413"/>
    <lineage>
        <taxon>Eukaryota</taxon>
        <taxon>Viridiplantae</taxon>
        <taxon>Streptophyta</taxon>
        <taxon>Embryophyta</taxon>
        <taxon>Tracheophyta</taxon>
        <taxon>Spermatophyta</taxon>
        <taxon>Magnoliopsida</taxon>
        <taxon>eudicotyledons</taxon>
        <taxon>Gunneridae</taxon>
        <taxon>Pentapetalae</taxon>
        <taxon>rosids</taxon>
        <taxon>malvids</taxon>
        <taxon>Sapindales</taxon>
        <taxon>Sapindaceae</taxon>
        <taxon>Hippocastanoideae</taxon>
        <taxon>Acereae</taxon>
        <taxon>Acer</taxon>
    </lineage>
</organism>
<dbReference type="CDD" id="cd16383">
    <property type="entry name" value="GUN4"/>
    <property type="match status" value="1"/>
</dbReference>
<dbReference type="PANTHER" id="PTHR34800">
    <property type="entry name" value="TETRAPYRROLE-BINDING PROTEIN, CHLOROPLASTIC"/>
    <property type="match status" value="1"/>
</dbReference>
<dbReference type="EMBL" id="VAHF01000001">
    <property type="protein sequence ID" value="TXG72839.1"/>
    <property type="molecule type" value="Genomic_DNA"/>
</dbReference>
<dbReference type="InterPro" id="IPR037215">
    <property type="entry name" value="GUN4-like_sf"/>
</dbReference>
<dbReference type="InterPro" id="IPR019835">
    <property type="entry name" value="SWIB_domain"/>
</dbReference>
<evidence type="ECO:0000313" key="4">
    <source>
        <dbReference type="Proteomes" id="UP000323000"/>
    </source>
</evidence>
<dbReference type="SUPFAM" id="SSF140869">
    <property type="entry name" value="GUN4-like"/>
    <property type="match status" value="1"/>
</dbReference>
<proteinExistence type="predicted"/>
<feature type="compositionally biased region" description="Basic residues" evidence="1">
    <location>
        <begin position="1"/>
        <end position="17"/>
    </location>
</feature>
<dbReference type="Gene3D" id="1.25.40.620">
    <property type="match status" value="1"/>
</dbReference>
<comment type="caution">
    <text evidence="3">The sequence shown here is derived from an EMBL/GenBank/DDBJ whole genome shotgun (WGS) entry which is preliminary data.</text>
</comment>
<dbReference type="GO" id="GO:0046906">
    <property type="term" value="F:tetrapyrrole binding"/>
    <property type="evidence" value="ECO:0007669"/>
    <property type="project" value="TreeGrafter"/>
</dbReference>
<dbReference type="Gene3D" id="1.10.10.1770">
    <property type="entry name" value="Gun4-like"/>
    <property type="match status" value="1"/>
</dbReference>
<dbReference type="InterPro" id="IPR008629">
    <property type="entry name" value="GUN4-like"/>
</dbReference>
<accession>A0A5C7IUS9</accession>
<dbReference type="CDD" id="cd10567">
    <property type="entry name" value="SWIB-MDM2_like"/>
    <property type="match status" value="1"/>
</dbReference>
<evidence type="ECO:0000256" key="1">
    <source>
        <dbReference type="SAM" id="MobiDB-lite"/>
    </source>
</evidence>
<dbReference type="Pfam" id="PF02201">
    <property type="entry name" value="SWIB"/>
    <property type="match status" value="1"/>
</dbReference>
<reference evidence="4" key="1">
    <citation type="journal article" date="2019" name="Gigascience">
        <title>De novo genome assembly of the endangered Acer yangbiense, a plant species with extremely small populations endemic to Yunnan Province, China.</title>
        <authorList>
            <person name="Yang J."/>
            <person name="Wariss H.M."/>
            <person name="Tao L."/>
            <person name="Zhang R."/>
            <person name="Yun Q."/>
            <person name="Hollingsworth P."/>
            <person name="Dao Z."/>
            <person name="Luo G."/>
            <person name="Guo H."/>
            <person name="Ma Y."/>
            <person name="Sun W."/>
        </authorList>
    </citation>
    <scope>NUCLEOTIDE SEQUENCE [LARGE SCALE GENOMIC DNA]</scope>
    <source>
        <strain evidence="4">cv. Malutang</strain>
    </source>
</reference>
<dbReference type="PROSITE" id="PS51925">
    <property type="entry name" value="SWIB_MDM2"/>
    <property type="match status" value="1"/>
</dbReference>
<dbReference type="FunFam" id="1.10.10.1770:FF:000001">
    <property type="entry name" value="Tetrapyrrole-binding protein, chloroplastic"/>
    <property type="match status" value="1"/>
</dbReference>
<dbReference type="Gene3D" id="1.10.245.10">
    <property type="entry name" value="SWIB/MDM2 domain"/>
    <property type="match status" value="1"/>
</dbReference>
<sequence length="456" mass="51497">MATNSLHHHHHHSLLKRHSSDTTPPPSTLPSSLFPKPTSTTTLSSTTCFSASSSLTSSATTTPTSSSTSQPISFDLLQQLLSAQNFRQADEETRRLLIALAGEAAQKRGYVFFSEVKFISEADLKAIDDLWTQYSDNRFGYSVQNRIWEKTDRDFSKFFVKIGWMKKLDTEMEQYNYRSFPTEFIWELNKDTPEGHLPLTNALRGTQLLTSILTHPAFQNLEQEEDKSTETENDKTALNDNCPQFLHHFPVALAILTTHPDISKPKTHSSPSSRYSLLSRLVDVVLHETRRNKDTSLPSSSSPSFWLLLAVVTPSCRTTEASATFLSSTIGYKDVFIVWIQIVKQLWAYIRKNNLQDLSNKRKIICSDELHLVFEIDCTDMFKMNKLLAKHIISLEPTKQSSTKKQKVVDGDGQTKPKRRGVAGRLNKLCGVSPELEVEAKDGVKCDPKHKFMAGK</sequence>
<dbReference type="InterPro" id="IPR036885">
    <property type="entry name" value="SWIB_MDM2_dom_sf"/>
</dbReference>
<dbReference type="PANTHER" id="PTHR34800:SF1">
    <property type="entry name" value="TETRAPYRROLE-BINDING PROTEIN, CHLOROPLASTIC"/>
    <property type="match status" value="1"/>
</dbReference>
<dbReference type="SUPFAM" id="SSF47592">
    <property type="entry name" value="SWIB/MDM2 domain"/>
    <property type="match status" value="1"/>
</dbReference>
<evidence type="ECO:0000259" key="2">
    <source>
        <dbReference type="PROSITE" id="PS51925"/>
    </source>
</evidence>
<dbReference type="GO" id="GO:0010019">
    <property type="term" value="P:chloroplast-nucleus signaling pathway"/>
    <property type="evidence" value="ECO:0007669"/>
    <property type="project" value="TreeGrafter"/>
</dbReference>
<protein>
    <recommendedName>
        <fullName evidence="2">DM2 domain-containing protein</fullName>
    </recommendedName>
</protein>
<feature type="domain" description="DM2" evidence="2">
    <location>
        <begin position="315"/>
        <end position="394"/>
    </location>
</feature>
<feature type="compositionally biased region" description="Low complexity" evidence="1">
    <location>
        <begin position="29"/>
        <end position="38"/>
    </location>
</feature>
<dbReference type="AlphaFoldDB" id="A0A5C7IUS9"/>
<dbReference type="SMART" id="SM00151">
    <property type="entry name" value="SWIB"/>
    <property type="match status" value="1"/>
</dbReference>
<dbReference type="InterPro" id="IPR003121">
    <property type="entry name" value="SWIB_MDM2_domain"/>
</dbReference>
<gene>
    <name evidence="3" type="ORF">EZV62_001418</name>
</gene>
<dbReference type="OrthoDB" id="4835at2759"/>
<evidence type="ECO:0000313" key="3">
    <source>
        <dbReference type="EMBL" id="TXG72839.1"/>
    </source>
</evidence>
<dbReference type="GO" id="GO:0009507">
    <property type="term" value="C:chloroplast"/>
    <property type="evidence" value="ECO:0007669"/>
    <property type="project" value="TreeGrafter"/>
</dbReference>
<dbReference type="Pfam" id="PF05419">
    <property type="entry name" value="GUN4"/>
    <property type="match status" value="1"/>
</dbReference>
<dbReference type="Proteomes" id="UP000323000">
    <property type="component" value="Chromosome 1"/>
</dbReference>
<name>A0A5C7IUS9_9ROSI</name>
<keyword evidence="4" id="KW-1185">Reference proteome</keyword>